<comment type="caution">
    <text evidence="4">The sequence shown here is derived from an EMBL/GenBank/DDBJ whole genome shotgun (WGS) entry which is preliminary data.</text>
</comment>
<sequence>MAKIVRARYENGVLRPLERLDLEEGEEVKIAILPKEFPELVEEVEAMAREDVDEVLREGRERWVEWYSIRASS</sequence>
<dbReference type="Gene3D" id="4.10.1150.10">
    <property type="entry name" value="AF2212/PG0164-like"/>
    <property type="match status" value="1"/>
</dbReference>
<evidence type="ECO:0000313" key="5">
    <source>
        <dbReference type="Proteomes" id="UP000244093"/>
    </source>
</evidence>
<dbReference type="Pfam" id="PF01954">
    <property type="entry name" value="AF2212-like"/>
    <property type="match status" value="1"/>
</dbReference>
<name>A0A2R7Y481_9CREN</name>
<evidence type="ECO:0000256" key="3">
    <source>
        <dbReference type="RuleBase" id="RU368051"/>
    </source>
</evidence>
<proteinExistence type="inferred from homology"/>
<dbReference type="InterPro" id="IPR024069">
    <property type="entry name" value="AF2212-like_dom_sf"/>
</dbReference>
<gene>
    <name evidence="4" type="ORF">B7O98_09030</name>
</gene>
<dbReference type="InterPro" id="IPR008203">
    <property type="entry name" value="AF2212-like"/>
</dbReference>
<evidence type="ECO:0000256" key="2">
    <source>
        <dbReference type="ARBA" id="ARBA00022649"/>
    </source>
</evidence>
<dbReference type="EMBL" id="NBVN01000008">
    <property type="protein sequence ID" value="PUA31632.1"/>
    <property type="molecule type" value="Genomic_DNA"/>
</dbReference>
<accession>A0A2R7Y481</accession>
<dbReference type="Proteomes" id="UP000244093">
    <property type="component" value="Unassembled WGS sequence"/>
</dbReference>
<dbReference type="SUPFAM" id="SSF141694">
    <property type="entry name" value="AF2212/PG0164-like"/>
    <property type="match status" value="1"/>
</dbReference>
<keyword evidence="2 3" id="KW-1277">Toxin-antitoxin system</keyword>
<protein>
    <recommendedName>
        <fullName evidence="3">Antitoxin</fullName>
    </recommendedName>
</protein>
<comment type="function">
    <text evidence="3">Antitoxin component of a type II toxin-antitoxin (TA) system.</text>
</comment>
<evidence type="ECO:0000256" key="1">
    <source>
        <dbReference type="ARBA" id="ARBA00006615"/>
    </source>
</evidence>
<comment type="similarity">
    <text evidence="1 3">Belongs to the UPF0165 family.</text>
</comment>
<reference evidence="4 5" key="1">
    <citation type="journal article" date="2018" name="Syst. Appl. Microbiol.">
        <title>A new symbiotic nanoarchaeote (Candidatus Nanoclepta minutus) and its host (Zestosphaera tikiterensis gen. nov., sp. nov.) from a New Zealand hot spring.</title>
        <authorList>
            <person name="St John E."/>
            <person name="Liu Y."/>
            <person name="Podar M."/>
            <person name="Stott M.B."/>
            <person name="Meneghin J."/>
            <person name="Chen Z."/>
            <person name="Lagutin K."/>
            <person name="Mitchell K."/>
            <person name="Reysenbach A.L."/>
        </authorList>
    </citation>
    <scope>NUCLEOTIDE SEQUENCE [LARGE SCALE GENOMIC DNA]</scope>
    <source>
        <strain evidence="4">NZ3</strain>
    </source>
</reference>
<dbReference type="AlphaFoldDB" id="A0A2R7Y481"/>
<evidence type="ECO:0000313" key="4">
    <source>
        <dbReference type="EMBL" id="PUA31632.1"/>
    </source>
</evidence>
<organism evidence="4 5">
    <name type="scientific">Zestosphaera tikiterensis</name>
    <dbReference type="NCBI Taxonomy" id="1973259"/>
    <lineage>
        <taxon>Archaea</taxon>
        <taxon>Thermoproteota</taxon>
        <taxon>Thermoprotei</taxon>
        <taxon>Desulfurococcales</taxon>
        <taxon>Desulfurococcaceae</taxon>
        <taxon>Zestosphaera</taxon>
    </lineage>
</organism>